<accession>A0A382K4Y6</accession>
<proteinExistence type="predicted"/>
<name>A0A382K4Y6_9ZZZZ</name>
<evidence type="ECO:0008006" key="2">
    <source>
        <dbReference type="Google" id="ProtNLM"/>
    </source>
</evidence>
<dbReference type="InterPro" id="IPR029063">
    <property type="entry name" value="SAM-dependent_MTases_sf"/>
</dbReference>
<protein>
    <recommendedName>
        <fullName evidence="2">SAM-dependent methyltransferase TRM5/TYW2-type domain-containing protein</fullName>
    </recommendedName>
</protein>
<dbReference type="Gene3D" id="3.40.50.150">
    <property type="entry name" value="Vaccinia Virus protein VP39"/>
    <property type="match status" value="1"/>
</dbReference>
<evidence type="ECO:0000313" key="1">
    <source>
        <dbReference type="EMBL" id="SVC19328.1"/>
    </source>
</evidence>
<feature type="non-terminal residue" evidence="1">
    <location>
        <position position="113"/>
    </location>
</feature>
<reference evidence="1" key="1">
    <citation type="submission" date="2018-05" db="EMBL/GenBank/DDBJ databases">
        <authorList>
            <person name="Lanie J.A."/>
            <person name="Ng W.-L."/>
            <person name="Kazmierczak K.M."/>
            <person name="Andrzejewski T.M."/>
            <person name="Davidsen T.M."/>
            <person name="Wayne K.J."/>
            <person name="Tettelin H."/>
            <person name="Glass J.I."/>
            <person name="Rusch D."/>
            <person name="Podicherti R."/>
            <person name="Tsui H.-C.T."/>
            <person name="Winkler M.E."/>
        </authorList>
    </citation>
    <scope>NUCLEOTIDE SEQUENCE</scope>
</reference>
<organism evidence="1">
    <name type="scientific">marine metagenome</name>
    <dbReference type="NCBI Taxonomy" id="408172"/>
    <lineage>
        <taxon>unclassified sequences</taxon>
        <taxon>metagenomes</taxon>
        <taxon>ecological metagenomes</taxon>
    </lineage>
</organism>
<sequence>MKKNKIKNKLFKSTMKIVGNKGLGKNFLGKAIKNYLVQNSKTNEIIVNGYRMLLDEDDVMQMSLFDYDPIETKIVRTHVKKNDITVDIGSNIGYYTLLMAKQGAEVFSYEPEP</sequence>
<dbReference type="AlphaFoldDB" id="A0A382K4Y6"/>
<dbReference type="EMBL" id="UINC01078340">
    <property type="protein sequence ID" value="SVC19328.1"/>
    <property type="molecule type" value="Genomic_DNA"/>
</dbReference>
<gene>
    <name evidence="1" type="ORF">METZ01_LOCUS272182</name>
</gene>
<dbReference type="SUPFAM" id="SSF53335">
    <property type="entry name" value="S-adenosyl-L-methionine-dependent methyltransferases"/>
    <property type="match status" value="1"/>
</dbReference>